<gene>
    <name evidence="1" type="ORF">PAPOLLO_LOCUS6489</name>
</gene>
<keyword evidence="2" id="KW-1185">Reference proteome</keyword>
<dbReference type="AlphaFoldDB" id="A0A8S3WIV3"/>
<dbReference type="EMBL" id="CAJQZP010000419">
    <property type="protein sequence ID" value="CAG4961012.1"/>
    <property type="molecule type" value="Genomic_DNA"/>
</dbReference>
<name>A0A8S3WIV3_PARAO</name>
<comment type="caution">
    <text evidence="1">The sequence shown here is derived from an EMBL/GenBank/DDBJ whole genome shotgun (WGS) entry which is preliminary data.</text>
</comment>
<accession>A0A8S3WIV3</accession>
<evidence type="ECO:0000313" key="1">
    <source>
        <dbReference type="EMBL" id="CAG4961012.1"/>
    </source>
</evidence>
<proteinExistence type="predicted"/>
<dbReference type="OrthoDB" id="7476497at2759"/>
<reference evidence="1" key="1">
    <citation type="submission" date="2021-04" db="EMBL/GenBank/DDBJ databases">
        <authorList>
            <person name="Tunstrom K."/>
        </authorList>
    </citation>
    <scope>NUCLEOTIDE SEQUENCE</scope>
</reference>
<sequence length="291" mass="33754">MLANYHYSKPLDVDVNNWRTLCVKAIANKILICKTVDVKKYLSLSLGWRRALKLALLLAERVDRTAQVHATVSTERPAAAVRAAIMYFKRNKNCDKVNVEVWRAVAPALCNLDLSVEQRRRLQQNLLCDAGIIPSDIEVEYWTELLKAFQKILRRKAMPIICTLENILPDIDPDVINNIIGLFITEFTPDNVSEIGYSRKICHSMQVRIIAKYLLLCKDESERNEKLETIWEPFYNRLTWLLKENTQSSIEYLDDFLIALRYNKAFFDTSLVSCLPVLERIVTDLRKFLPM</sequence>
<dbReference type="Proteomes" id="UP000691718">
    <property type="component" value="Unassembled WGS sequence"/>
</dbReference>
<organism evidence="1 2">
    <name type="scientific">Parnassius apollo</name>
    <name type="common">Apollo butterfly</name>
    <name type="synonym">Papilio apollo</name>
    <dbReference type="NCBI Taxonomy" id="110799"/>
    <lineage>
        <taxon>Eukaryota</taxon>
        <taxon>Metazoa</taxon>
        <taxon>Ecdysozoa</taxon>
        <taxon>Arthropoda</taxon>
        <taxon>Hexapoda</taxon>
        <taxon>Insecta</taxon>
        <taxon>Pterygota</taxon>
        <taxon>Neoptera</taxon>
        <taxon>Endopterygota</taxon>
        <taxon>Lepidoptera</taxon>
        <taxon>Glossata</taxon>
        <taxon>Ditrysia</taxon>
        <taxon>Papilionoidea</taxon>
        <taxon>Papilionidae</taxon>
        <taxon>Parnassiinae</taxon>
        <taxon>Parnassini</taxon>
        <taxon>Parnassius</taxon>
        <taxon>Parnassius</taxon>
    </lineage>
</organism>
<protein>
    <submittedName>
        <fullName evidence="1">(apollo) hypothetical protein</fullName>
    </submittedName>
</protein>
<evidence type="ECO:0000313" key="2">
    <source>
        <dbReference type="Proteomes" id="UP000691718"/>
    </source>
</evidence>